<proteinExistence type="predicted"/>
<organism evidence="1">
    <name type="scientific">Siphoviridae sp. ctMOb8</name>
    <dbReference type="NCBI Taxonomy" id="2825460"/>
    <lineage>
        <taxon>Viruses</taxon>
        <taxon>Duplodnaviria</taxon>
        <taxon>Heunggongvirae</taxon>
        <taxon>Uroviricota</taxon>
        <taxon>Caudoviricetes</taxon>
    </lineage>
</organism>
<reference evidence="1" key="1">
    <citation type="journal article" date="2021" name="Proc. Natl. Acad. Sci. U.S.A.">
        <title>A Catalog of Tens of Thousands of Viruses from Human Metagenomes Reveals Hidden Associations with Chronic Diseases.</title>
        <authorList>
            <person name="Tisza M.J."/>
            <person name="Buck C.B."/>
        </authorList>
    </citation>
    <scope>NUCLEOTIDE SEQUENCE</scope>
    <source>
        <strain evidence="1">CtMOb8</strain>
    </source>
</reference>
<evidence type="ECO:0000313" key="1">
    <source>
        <dbReference type="EMBL" id="DAE12203.1"/>
    </source>
</evidence>
<name>A0A8S5Q0D1_9CAUD</name>
<dbReference type="EMBL" id="BK015544">
    <property type="protein sequence ID" value="DAE12203.1"/>
    <property type="molecule type" value="Genomic_DNA"/>
</dbReference>
<accession>A0A8S5Q0D1</accession>
<protein>
    <submittedName>
        <fullName evidence="1">Uncharacterized protein</fullName>
    </submittedName>
</protein>
<sequence length="58" mass="6839">MLNIHLIHEARTEHAKAVRRLIGTNDFRDKEWHLRKGCLMQCIGTFLTTDNLIVICYE</sequence>